<evidence type="ECO:0000259" key="8">
    <source>
        <dbReference type="PROSITE" id="PS50850"/>
    </source>
</evidence>
<sequence>MSTPTTVPGNGKTTVSRRMPGKAAAGAWIGSALEYYDFFIYGSAAALIFPRLFFGPLGETGAVLASLGTFGVAYVMRPLGSFLMGHIGDRHGRKIVMVLTIAGMGAVTFLIGLLPTYEQIGILAPILLIVLRALQGIAVAGEQSGATSMTMEHAPHRRRAFFSSFTLGGTQFGFILATAVFLPISALPDDQFFSWGWRIPFLLSIVVMAVAWWIRRSLSETPEFEAEQTEEAAHLDKDRKAPLRYLFRYYTADVIKVVFAALVSVTSTIFSVYALNYGVATIGIPRATMLWMLIIANVFGVISIPLWAILADRIGRKPVFILGALGSATLIWPFIHSVSQGDIAMMYVWGILLSGIVYSAYGGAGLAVFSEQFETRVRMSGMAIGTQFGFALGGFAPTIAAALAGPGLANWVPVAVFCCVCGIVATGTVLTMRETYQLETHELGNPKSPSVASELEVRR</sequence>
<comment type="subcellular location">
    <subcellularLocation>
        <location evidence="1">Cell membrane</location>
        <topology evidence="1">Multi-pass membrane protein</topology>
    </subcellularLocation>
</comment>
<feature type="transmembrane region" description="Helical" evidence="7">
    <location>
        <begin position="120"/>
        <end position="140"/>
    </location>
</feature>
<feature type="transmembrane region" description="Helical" evidence="7">
    <location>
        <begin position="254"/>
        <end position="277"/>
    </location>
</feature>
<feature type="transmembrane region" description="Helical" evidence="7">
    <location>
        <begin position="318"/>
        <end position="335"/>
    </location>
</feature>
<feature type="transmembrane region" description="Helical" evidence="7">
    <location>
        <begin position="161"/>
        <end position="183"/>
    </location>
</feature>
<dbReference type="CDD" id="cd17369">
    <property type="entry name" value="MFS_ShiA_like"/>
    <property type="match status" value="1"/>
</dbReference>
<evidence type="ECO:0000256" key="5">
    <source>
        <dbReference type="ARBA" id="ARBA00022989"/>
    </source>
</evidence>
<feature type="transmembrane region" description="Helical" evidence="7">
    <location>
        <begin position="381"/>
        <end position="405"/>
    </location>
</feature>
<evidence type="ECO:0000256" key="2">
    <source>
        <dbReference type="ARBA" id="ARBA00022448"/>
    </source>
</evidence>
<dbReference type="Proteomes" id="UP000294621">
    <property type="component" value="Unassembled WGS sequence"/>
</dbReference>
<evidence type="ECO:0000313" key="9">
    <source>
        <dbReference type="EMBL" id="TDL33357.1"/>
    </source>
</evidence>
<dbReference type="SUPFAM" id="SSF103473">
    <property type="entry name" value="MFS general substrate transporter"/>
    <property type="match status" value="1"/>
</dbReference>
<dbReference type="RefSeq" id="WP_133351358.1">
    <property type="nucleotide sequence ID" value="NZ_SMZQ01000011.1"/>
</dbReference>
<dbReference type="Pfam" id="PF00083">
    <property type="entry name" value="Sugar_tr"/>
    <property type="match status" value="1"/>
</dbReference>
<dbReference type="GO" id="GO:0022857">
    <property type="term" value="F:transmembrane transporter activity"/>
    <property type="evidence" value="ECO:0007669"/>
    <property type="project" value="InterPro"/>
</dbReference>
<dbReference type="EMBL" id="SMZQ01000011">
    <property type="protein sequence ID" value="TDL33357.1"/>
    <property type="molecule type" value="Genomic_DNA"/>
</dbReference>
<feature type="transmembrane region" description="Helical" evidence="7">
    <location>
        <begin position="27"/>
        <end position="49"/>
    </location>
</feature>
<keyword evidence="4 7" id="KW-0812">Transmembrane</keyword>
<keyword evidence="3" id="KW-1003">Cell membrane</keyword>
<dbReference type="PANTHER" id="PTHR43045:SF1">
    <property type="entry name" value="SHIKIMATE TRANSPORTER"/>
    <property type="match status" value="1"/>
</dbReference>
<proteinExistence type="predicted"/>
<keyword evidence="5 7" id="KW-1133">Transmembrane helix</keyword>
<feature type="transmembrane region" description="Helical" evidence="7">
    <location>
        <begin position="347"/>
        <end position="369"/>
    </location>
</feature>
<feature type="transmembrane region" description="Helical" evidence="7">
    <location>
        <begin position="195"/>
        <end position="214"/>
    </location>
</feature>
<feature type="transmembrane region" description="Helical" evidence="7">
    <location>
        <begin position="61"/>
        <end position="83"/>
    </location>
</feature>
<evidence type="ECO:0000313" key="10">
    <source>
        <dbReference type="Proteomes" id="UP000294621"/>
    </source>
</evidence>
<feature type="transmembrane region" description="Helical" evidence="7">
    <location>
        <begin position="95"/>
        <end position="114"/>
    </location>
</feature>
<feature type="transmembrane region" description="Helical" evidence="7">
    <location>
        <begin position="289"/>
        <end position="311"/>
    </location>
</feature>
<feature type="transmembrane region" description="Helical" evidence="7">
    <location>
        <begin position="411"/>
        <end position="430"/>
    </location>
</feature>
<comment type="caution">
    <text evidence="9">The sequence shown here is derived from an EMBL/GenBank/DDBJ whole genome shotgun (WGS) entry which is preliminary data.</text>
</comment>
<dbReference type="PROSITE" id="PS50850">
    <property type="entry name" value="MFS"/>
    <property type="match status" value="1"/>
</dbReference>
<dbReference type="OrthoDB" id="8953821at2"/>
<keyword evidence="6 7" id="KW-0472">Membrane</keyword>
<dbReference type="AlphaFoldDB" id="A0A4R5XRM3"/>
<evidence type="ECO:0000256" key="7">
    <source>
        <dbReference type="SAM" id="Phobius"/>
    </source>
</evidence>
<dbReference type="Gene3D" id="1.20.1250.20">
    <property type="entry name" value="MFS general substrate transporter like domains"/>
    <property type="match status" value="2"/>
</dbReference>
<dbReference type="InterPro" id="IPR005828">
    <property type="entry name" value="MFS_sugar_transport-like"/>
</dbReference>
<name>A0A4R5XRM3_9MICC</name>
<evidence type="ECO:0000256" key="4">
    <source>
        <dbReference type="ARBA" id="ARBA00022692"/>
    </source>
</evidence>
<feature type="domain" description="Major facilitator superfamily (MFS) profile" evidence="8">
    <location>
        <begin position="23"/>
        <end position="436"/>
    </location>
</feature>
<evidence type="ECO:0000256" key="3">
    <source>
        <dbReference type="ARBA" id="ARBA00022475"/>
    </source>
</evidence>
<protein>
    <submittedName>
        <fullName evidence="9">MFS transporter</fullName>
    </submittedName>
</protein>
<dbReference type="GO" id="GO:0005886">
    <property type="term" value="C:plasma membrane"/>
    <property type="evidence" value="ECO:0007669"/>
    <property type="project" value="UniProtKB-SubCell"/>
</dbReference>
<dbReference type="InterPro" id="IPR036259">
    <property type="entry name" value="MFS_trans_sf"/>
</dbReference>
<reference evidence="9 10" key="1">
    <citation type="submission" date="2019-03" db="EMBL/GenBank/DDBJ databases">
        <title>Genome Sequencing and Assembly of Various Microbes Isolated from Partially Reclaimed Soil and Acid Mine Drainage (AMD) Site.</title>
        <authorList>
            <person name="Steinbock B."/>
            <person name="Bechtold R."/>
            <person name="Sevigny J.L."/>
            <person name="Thomas D."/>
            <person name="Cuthill L.R."/>
            <person name="Aveiro Johannsen E.J."/>
            <person name="Thomas K."/>
            <person name="Ghosh A."/>
        </authorList>
    </citation>
    <scope>NUCLEOTIDE SEQUENCE [LARGE SCALE GENOMIC DNA]</scope>
    <source>
        <strain evidence="9 10">S-A1</strain>
    </source>
</reference>
<gene>
    <name evidence="9" type="ORF">E2R57_17920</name>
</gene>
<dbReference type="PANTHER" id="PTHR43045">
    <property type="entry name" value="SHIKIMATE TRANSPORTER"/>
    <property type="match status" value="1"/>
</dbReference>
<accession>A0A4R5XRM3</accession>
<evidence type="ECO:0000256" key="1">
    <source>
        <dbReference type="ARBA" id="ARBA00004651"/>
    </source>
</evidence>
<keyword evidence="2" id="KW-0813">Transport</keyword>
<organism evidence="9 10">
    <name type="scientific">Arthrobacter nitrophenolicus</name>
    <dbReference type="NCBI Taxonomy" id="683150"/>
    <lineage>
        <taxon>Bacteria</taxon>
        <taxon>Bacillati</taxon>
        <taxon>Actinomycetota</taxon>
        <taxon>Actinomycetes</taxon>
        <taxon>Micrococcales</taxon>
        <taxon>Micrococcaceae</taxon>
        <taxon>Arthrobacter</taxon>
    </lineage>
</organism>
<evidence type="ECO:0000256" key="6">
    <source>
        <dbReference type="ARBA" id="ARBA00023136"/>
    </source>
</evidence>
<dbReference type="InterPro" id="IPR020846">
    <property type="entry name" value="MFS_dom"/>
</dbReference>